<keyword evidence="3" id="KW-0809">Transit peptide</keyword>
<evidence type="ECO:0000313" key="4">
    <source>
        <dbReference type="EMBL" id="CAE5962410.1"/>
    </source>
</evidence>
<protein>
    <recommendedName>
        <fullName evidence="6">Mitochondrial transcription termination factor family protein</fullName>
    </recommendedName>
</protein>
<dbReference type="InterPro" id="IPR038538">
    <property type="entry name" value="MTERF_sf"/>
</dbReference>
<name>A0A8S1ZLN1_ARAAE</name>
<sequence length="475" mass="54082">MYSLILHGRRSIELHKWHNFSVSVKLLENVFSAFSNSFSSAADVSLRDGRKGKNFTISYLVDSLGLPKKLAESISRKVRFENKANPDSVLSLLRSHGFTDSQISTIITDYPTLLILDAEKSLGPKFRFLQSRGASSFELTEIVSTVPKILGKRGDKTLSLYYDIVKEIVEADKSSKFEKLCHSLPEGSKQENKIRNVLVLRELGVPQKLLFSLLTSVGQPVCGKDRFDASLKKIVEMGFDPTTAKFVKALYVVYNLSGKTIEEKVHVYKRLGFAVEDVWVMFKKWPFSLKFSEEKITQTIETLKMCGLDENEVLQVLKKYPQFIRMSQQKILNFIETFLGLGFSRDEFTMIVKCFPMCFGLSAETVKKKTEFVVKKTNWSLKDTTLFPQVFGYSLEKRIVPRCNVIKALMSRGLLGSELPSMASVLACTDHAFVKRYVRKQNDKELVAELMAIFIGKKKRNFQMKSLKHDDKASE</sequence>
<keyword evidence="2" id="KW-0806">Transcription termination</keyword>
<organism evidence="4 5">
    <name type="scientific">Arabidopsis arenosa</name>
    <name type="common">Sand rock-cress</name>
    <name type="synonym">Cardaminopsis arenosa</name>
    <dbReference type="NCBI Taxonomy" id="38785"/>
    <lineage>
        <taxon>Eukaryota</taxon>
        <taxon>Viridiplantae</taxon>
        <taxon>Streptophyta</taxon>
        <taxon>Embryophyta</taxon>
        <taxon>Tracheophyta</taxon>
        <taxon>Spermatophyta</taxon>
        <taxon>Magnoliopsida</taxon>
        <taxon>eudicotyledons</taxon>
        <taxon>Gunneridae</taxon>
        <taxon>Pentapetalae</taxon>
        <taxon>rosids</taxon>
        <taxon>malvids</taxon>
        <taxon>Brassicales</taxon>
        <taxon>Brassicaceae</taxon>
        <taxon>Camelineae</taxon>
        <taxon>Arabidopsis</taxon>
    </lineage>
</organism>
<evidence type="ECO:0000256" key="3">
    <source>
        <dbReference type="ARBA" id="ARBA00022946"/>
    </source>
</evidence>
<proteinExistence type="inferred from homology"/>
<accession>A0A8S1ZLN1</accession>
<evidence type="ECO:0000256" key="1">
    <source>
        <dbReference type="ARBA" id="ARBA00007692"/>
    </source>
</evidence>
<dbReference type="InterPro" id="IPR003690">
    <property type="entry name" value="MTERF"/>
</dbReference>
<comment type="similarity">
    <text evidence="1">Belongs to the mTERF family.</text>
</comment>
<evidence type="ECO:0008006" key="6">
    <source>
        <dbReference type="Google" id="ProtNLM"/>
    </source>
</evidence>
<dbReference type="AlphaFoldDB" id="A0A8S1ZLN1"/>
<dbReference type="GO" id="GO:0006353">
    <property type="term" value="P:DNA-templated transcription termination"/>
    <property type="evidence" value="ECO:0007669"/>
    <property type="project" value="UniProtKB-KW"/>
</dbReference>
<dbReference type="FunFam" id="1.25.70.10:FF:000033">
    <property type="entry name" value="F19K23.4 protein"/>
    <property type="match status" value="1"/>
</dbReference>
<keyword evidence="5" id="KW-1185">Reference proteome</keyword>
<dbReference type="EMBL" id="LR999452">
    <property type="protein sequence ID" value="CAE5962410.1"/>
    <property type="molecule type" value="Genomic_DNA"/>
</dbReference>
<keyword evidence="2" id="KW-0804">Transcription</keyword>
<dbReference type="Pfam" id="PF02536">
    <property type="entry name" value="mTERF"/>
    <property type="match status" value="1"/>
</dbReference>
<dbReference type="Proteomes" id="UP000682877">
    <property type="component" value="Chromosome 2"/>
</dbReference>
<dbReference type="SMART" id="SM00733">
    <property type="entry name" value="Mterf"/>
    <property type="match status" value="8"/>
</dbReference>
<dbReference type="PANTHER" id="PTHR13068">
    <property type="entry name" value="CGI-12 PROTEIN-RELATED"/>
    <property type="match status" value="1"/>
</dbReference>
<dbReference type="GO" id="GO:0005737">
    <property type="term" value="C:cytoplasm"/>
    <property type="evidence" value="ECO:0007669"/>
    <property type="project" value="UniProtKB-ARBA"/>
</dbReference>
<reference evidence="4" key="1">
    <citation type="submission" date="2021-01" db="EMBL/GenBank/DDBJ databases">
        <authorList>
            <person name="Bezrukov I."/>
        </authorList>
    </citation>
    <scope>NUCLEOTIDE SEQUENCE</scope>
</reference>
<evidence type="ECO:0000313" key="5">
    <source>
        <dbReference type="Proteomes" id="UP000682877"/>
    </source>
</evidence>
<evidence type="ECO:0000256" key="2">
    <source>
        <dbReference type="ARBA" id="ARBA00022472"/>
    </source>
</evidence>
<dbReference type="FunFam" id="1.25.70.10:FF:000039">
    <property type="entry name" value="F8K4.20 protein"/>
    <property type="match status" value="1"/>
</dbReference>
<keyword evidence="2" id="KW-0805">Transcription regulation</keyword>
<dbReference type="GO" id="GO:0003676">
    <property type="term" value="F:nucleic acid binding"/>
    <property type="evidence" value="ECO:0007669"/>
    <property type="project" value="InterPro"/>
</dbReference>
<dbReference type="Gene3D" id="1.25.70.10">
    <property type="entry name" value="Transcription termination factor 3, mitochondrial"/>
    <property type="match status" value="1"/>
</dbReference>
<gene>
    <name evidence="4" type="ORF">AARE701A_LOCUS4151</name>
</gene>
<dbReference type="PANTHER" id="PTHR13068:SF161">
    <property type="entry name" value="F19K23.4 PROTEIN-RELATED"/>
    <property type="match status" value="1"/>
</dbReference>